<dbReference type="PANTHER" id="PTHR31480">
    <property type="entry name" value="BIFUNCTIONAL LYCOPENE CYCLASE/PHYTOENE SYNTHASE"/>
    <property type="match status" value="1"/>
</dbReference>
<dbReference type="SFLD" id="SFLDG01212">
    <property type="entry name" value="Phytoene_synthase_like"/>
    <property type="match status" value="1"/>
</dbReference>
<dbReference type="PROSITE" id="PS01044">
    <property type="entry name" value="SQUALEN_PHYTOEN_SYN_1"/>
    <property type="match status" value="1"/>
</dbReference>
<dbReference type="PROSITE" id="PS01045">
    <property type="entry name" value="SQUALEN_PHYTOEN_SYN_2"/>
    <property type="match status" value="1"/>
</dbReference>
<accession>A0A840VQI2</accession>
<gene>
    <name evidence="2" type="ORF">HNP71_002128</name>
</gene>
<keyword evidence="1 2" id="KW-0808">Transferase</keyword>
<comment type="caution">
    <text evidence="2">The sequence shown here is derived from an EMBL/GenBank/DDBJ whole genome shotgun (WGS) entry which is preliminary data.</text>
</comment>
<reference evidence="2 3" key="1">
    <citation type="submission" date="2020-08" db="EMBL/GenBank/DDBJ databases">
        <title>Genomic Encyclopedia of Type Strains, Phase IV (KMG-IV): sequencing the most valuable type-strain genomes for metagenomic binning, comparative biology and taxonomic classification.</title>
        <authorList>
            <person name="Goeker M."/>
        </authorList>
    </citation>
    <scope>NUCLEOTIDE SEQUENCE [LARGE SCALE GENOMIC DNA]</scope>
    <source>
        <strain evidence="2 3">DSM 27026</strain>
    </source>
</reference>
<dbReference type="EC" id="2.5.1.32" evidence="2"/>
<dbReference type="GO" id="GO:0004311">
    <property type="term" value="F:geranylgeranyl diphosphate synthase activity"/>
    <property type="evidence" value="ECO:0007669"/>
    <property type="project" value="InterPro"/>
</dbReference>
<name>A0A840VQI2_9PROT</name>
<dbReference type="InterPro" id="IPR033904">
    <property type="entry name" value="Trans_IPPS_HH"/>
</dbReference>
<sequence>MTPEDTAYVTELVKRSGTSFYHGMKILSPERRDAMYAIYAFCRVVDDIADEEGRDFAAKQQELEEWRQRIAGLYRGEADGPIPRALLDTVRDYKLRAEDFIAIIDGMEMDAGEAIIAPSLAELDLYCDRVASAVGRLSVRVFGDSSANADAVAHALGRGLQLTNILRDVPEDAERGRLYLPRELLQAAGVPLTPQGALQSPALAQACSKLADMAEQYFADANAAMARCNSKAMRPARLMEESYRPLLAILRRRGFNYSEGRITLPKWRKLMMAVRLLLA</sequence>
<dbReference type="SUPFAM" id="SSF48576">
    <property type="entry name" value="Terpenoid synthases"/>
    <property type="match status" value="1"/>
</dbReference>
<evidence type="ECO:0000313" key="2">
    <source>
        <dbReference type="EMBL" id="MBB5373861.1"/>
    </source>
</evidence>
<dbReference type="Proteomes" id="UP000553706">
    <property type="component" value="Unassembled WGS sequence"/>
</dbReference>
<dbReference type="Pfam" id="PF00494">
    <property type="entry name" value="SQS_PSY"/>
    <property type="match status" value="1"/>
</dbReference>
<dbReference type="InterPro" id="IPR044843">
    <property type="entry name" value="Trans_IPPS_bact-type"/>
</dbReference>
<dbReference type="GO" id="GO:0016117">
    <property type="term" value="P:carotenoid biosynthetic process"/>
    <property type="evidence" value="ECO:0007669"/>
    <property type="project" value="InterPro"/>
</dbReference>
<dbReference type="SFLD" id="SFLDG01018">
    <property type="entry name" value="Squalene/Phytoene_Synthase_Lik"/>
    <property type="match status" value="1"/>
</dbReference>
<keyword evidence="3" id="KW-1185">Reference proteome</keyword>
<dbReference type="AlphaFoldDB" id="A0A840VQI2"/>
<dbReference type="RefSeq" id="WP_343062386.1">
    <property type="nucleotide sequence ID" value="NZ_JACHFJ010000010.1"/>
</dbReference>
<dbReference type="EMBL" id="JACHFJ010000010">
    <property type="protein sequence ID" value="MBB5373861.1"/>
    <property type="molecule type" value="Genomic_DNA"/>
</dbReference>
<proteinExistence type="predicted"/>
<dbReference type="InterPro" id="IPR008949">
    <property type="entry name" value="Isoprenoid_synthase_dom_sf"/>
</dbReference>
<dbReference type="SFLD" id="SFLDS00005">
    <property type="entry name" value="Isoprenoid_Synthase_Type_I"/>
    <property type="match status" value="1"/>
</dbReference>
<dbReference type="Gene3D" id="1.10.600.10">
    <property type="entry name" value="Farnesyl Diphosphate Synthase"/>
    <property type="match status" value="1"/>
</dbReference>
<organism evidence="2 3">
    <name type="scientific">Acidocella aromatica</name>
    <dbReference type="NCBI Taxonomy" id="1303579"/>
    <lineage>
        <taxon>Bacteria</taxon>
        <taxon>Pseudomonadati</taxon>
        <taxon>Pseudomonadota</taxon>
        <taxon>Alphaproteobacteria</taxon>
        <taxon>Acetobacterales</taxon>
        <taxon>Acidocellaceae</taxon>
        <taxon>Acidocella</taxon>
    </lineage>
</organism>
<dbReference type="CDD" id="cd00683">
    <property type="entry name" value="Trans_IPPS_HH"/>
    <property type="match status" value="1"/>
</dbReference>
<dbReference type="InterPro" id="IPR019845">
    <property type="entry name" value="Squalene/phytoene_synthase_CS"/>
</dbReference>
<protein>
    <submittedName>
        <fullName evidence="2">Phytoene synthase</fullName>
        <ecNumber evidence="2">2.5.1.32</ecNumber>
    </submittedName>
</protein>
<dbReference type="GO" id="GO:0051996">
    <property type="term" value="F:squalene synthase [NAD(P)H] activity"/>
    <property type="evidence" value="ECO:0007669"/>
    <property type="project" value="InterPro"/>
</dbReference>
<evidence type="ECO:0000256" key="1">
    <source>
        <dbReference type="ARBA" id="ARBA00022679"/>
    </source>
</evidence>
<dbReference type="InterPro" id="IPR002060">
    <property type="entry name" value="Squ/phyt_synthse"/>
</dbReference>
<dbReference type="NCBIfam" id="TIGR03465">
    <property type="entry name" value="HpnD"/>
    <property type="match status" value="1"/>
</dbReference>
<dbReference type="InterPro" id="IPR017828">
    <property type="entry name" value="SQ_synth_HpnD-like"/>
</dbReference>
<evidence type="ECO:0000313" key="3">
    <source>
        <dbReference type="Proteomes" id="UP000553706"/>
    </source>
</evidence>